<protein>
    <recommendedName>
        <fullName evidence="2">General secretion pathway protein M</fullName>
    </recommendedName>
</protein>
<reference evidence="1" key="1">
    <citation type="journal article" date="2015" name="Nature">
        <title>Complex archaea that bridge the gap between prokaryotes and eukaryotes.</title>
        <authorList>
            <person name="Spang A."/>
            <person name="Saw J.H."/>
            <person name="Jorgensen S.L."/>
            <person name="Zaremba-Niedzwiedzka K."/>
            <person name="Martijn J."/>
            <person name="Lind A.E."/>
            <person name="van Eijk R."/>
            <person name="Schleper C."/>
            <person name="Guy L."/>
            <person name="Ettema T.J."/>
        </authorList>
    </citation>
    <scope>NUCLEOTIDE SEQUENCE</scope>
</reference>
<accession>A0A0F9SUF1</accession>
<dbReference type="EMBL" id="LAZR01000359">
    <property type="protein sequence ID" value="KKN72600.1"/>
    <property type="molecule type" value="Genomic_DNA"/>
</dbReference>
<evidence type="ECO:0008006" key="2">
    <source>
        <dbReference type="Google" id="ProtNLM"/>
    </source>
</evidence>
<comment type="caution">
    <text evidence="1">The sequence shown here is derived from an EMBL/GenBank/DDBJ whole genome shotgun (WGS) entry which is preliminary data.</text>
</comment>
<dbReference type="AlphaFoldDB" id="A0A0F9SUF1"/>
<gene>
    <name evidence="1" type="ORF">LCGC14_0409300</name>
</gene>
<proteinExistence type="predicted"/>
<evidence type="ECO:0000313" key="1">
    <source>
        <dbReference type="EMBL" id="KKN72600.1"/>
    </source>
</evidence>
<sequence>MNRQSLLIVMLIALLGASALWAHQRMAGRQRLAEAAYDNLQQSRRCAAEIESIRRRPAIAADSEAIGGEVQSAIEQSAATAGIEAARLSRITPESPQRLGDSVYKEKPTRVRLTDVTLEQLVTFLHTLGRRHVGLNARSIQLRAPRPADTGKLWIAEVVITHLLYDPPETGSNH</sequence>
<organism evidence="1">
    <name type="scientific">marine sediment metagenome</name>
    <dbReference type="NCBI Taxonomy" id="412755"/>
    <lineage>
        <taxon>unclassified sequences</taxon>
        <taxon>metagenomes</taxon>
        <taxon>ecological metagenomes</taxon>
    </lineage>
</organism>
<name>A0A0F9SUF1_9ZZZZ</name>